<organism evidence="1 2">
    <name type="scientific">Vitrella brassicaformis (strain CCMP3155)</name>
    <dbReference type="NCBI Taxonomy" id="1169540"/>
    <lineage>
        <taxon>Eukaryota</taxon>
        <taxon>Sar</taxon>
        <taxon>Alveolata</taxon>
        <taxon>Colpodellida</taxon>
        <taxon>Vitrellaceae</taxon>
        <taxon>Vitrella</taxon>
    </lineage>
</organism>
<sequence length="178" mass="20041">MAGNRKFVGWTTVQIVDSDGLEKRVKGMAMTAPIHIKESGGMVTLTSDFPRADPIRLVHLTGSDDDYVTARWQAGHVDSKGSGHNRLICALKTISAKKSFDEQAKDDCHVFVGEAHVPFCANGYDCPVKVKFTTSEFKLVTRIVKVEAEIPATMWKEWSEYHEALKEWEKEMKDDHKD</sequence>
<gene>
    <name evidence="1" type="ORF">Vbra_19894</name>
</gene>
<evidence type="ECO:0000313" key="2">
    <source>
        <dbReference type="Proteomes" id="UP000041254"/>
    </source>
</evidence>
<dbReference type="VEuPathDB" id="CryptoDB:Vbra_19894"/>
<name>A0A0G4H8H0_VITBC</name>
<protein>
    <submittedName>
        <fullName evidence="1">Uncharacterized protein</fullName>
    </submittedName>
</protein>
<accession>A0A0G4H8H0</accession>
<dbReference type="AlphaFoldDB" id="A0A0G4H8H0"/>
<dbReference type="Proteomes" id="UP000041254">
    <property type="component" value="Unassembled WGS sequence"/>
</dbReference>
<dbReference type="OMA" id="IVPFHAT"/>
<dbReference type="PhylomeDB" id="A0A0G4H8H0"/>
<proteinExistence type="predicted"/>
<dbReference type="OrthoDB" id="328103at2759"/>
<dbReference type="InParanoid" id="A0A0G4H8H0"/>
<evidence type="ECO:0000313" key="1">
    <source>
        <dbReference type="EMBL" id="CEM40060.1"/>
    </source>
</evidence>
<reference evidence="1 2" key="1">
    <citation type="submission" date="2014-11" db="EMBL/GenBank/DDBJ databases">
        <authorList>
            <person name="Zhu J."/>
            <person name="Qi W."/>
            <person name="Song R."/>
        </authorList>
    </citation>
    <scope>NUCLEOTIDE SEQUENCE [LARGE SCALE GENOMIC DNA]</scope>
</reference>
<keyword evidence="2" id="KW-1185">Reference proteome</keyword>
<dbReference type="EMBL" id="CDMY01001064">
    <property type="protein sequence ID" value="CEM40060.1"/>
    <property type="molecule type" value="Genomic_DNA"/>
</dbReference>